<organism evidence="1 2">
    <name type="scientific">Ilumatobacter fluminis</name>
    <dbReference type="NCBI Taxonomy" id="467091"/>
    <lineage>
        <taxon>Bacteria</taxon>
        <taxon>Bacillati</taxon>
        <taxon>Actinomycetota</taxon>
        <taxon>Acidimicrobiia</taxon>
        <taxon>Acidimicrobiales</taxon>
        <taxon>Ilumatobacteraceae</taxon>
        <taxon>Ilumatobacter</taxon>
    </lineage>
</organism>
<dbReference type="RefSeq" id="WP_133870598.1">
    <property type="nucleotide sequence ID" value="NZ_SOAU01000001.1"/>
</dbReference>
<keyword evidence="2" id="KW-1185">Reference proteome</keyword>
<dbReference type="AlphaFoldDB" id="A0A4R7I692"/>
<name>A0A4R7I692_9ACTN</name>
<accession>A0A4R7I692</accession>
<evidence type="ECO:0000313" key="1">
    <source>
        <dbReference type="EMBL" id="TDT18376.1"/>
    </source>
</evidence>
<dbReference type="PROSITE" id="PS51257">
    <property type="entry name" value="PROKAR_LIPOPROTEIN"/>
    <property type="match status" value="1"/>
</dbReference>
<protein>
    <submittedName>
        <fullName evidence="1">Uncharacterized protein</fullName>
    </submittedName>
</protein>
<gene>
    <name evidence="1" type="ORF">BDK89_3996</name>
</gene>
<sequence length="155" mass="16243">MRRSTIVVPSFVALSVGVMGMTACGGSDDETVSSTVTPVIATLPTVQLPESFPDDVPMPAGIELDEANELTGGQATIFDITGWNAGDPVPLGEAYLAELRDLGYEITSRADSTENILFTVEGPEWFVSAGFYPDAMRERGTAIGLTVGPVDSANA</sequence>
<dbReference type="Proteomes" id="UP000294558">
    <property type="component" value="Unassembled WGS sequence"/>
</dbReference>
<dbReference type="EMBL" id="SOAU01000001">
    <property type="protein sequence ID" value="TDT18376.1"/>
    <property type="molecule type" value="Genomic_DNA"/>
</dbReference>
<comment type="caution">
    <text evidence="1">The sequence shown here is derived from an EMBL/GenBank/DDBJ whole genome shotgun (WGS) entry which is preliminary data.</text>
</comment>
<proteinExistence type="predicted"/>
<reference evidence="1 2" key="1">
    <citation type="submission" date="2019-03" db="EMBL/GenBank/DDBJ databases">
        <title>Sequencing the genomes of 1000 actinobacteria strains.</title>
        <authorList>
            <person name="Klenk H.-P."/>
        </authorList>
    </citation>
    <scope>NUCLEOTIDE SEQUENCE [LARGE SCALE GENOMIC DNA]</scope>
    <source>
        <strain evidence="1 2">DSM 18936</strain>
    </source>
</reference>
<evidence type="ECO:0000313" key="2">
    <source>
        <dbReference type="Proteomes" id="UP000294558"/>
    </source>
</evidence>